<feature type="region of interest" description="Disordered" evidence="1">
    <location>
        <begin position="33"/>
        <end position="56"/>
    </location>
</feature>
<dbReference type="EMBL" id="LITU01000068">
    <property type="protein sequence ID" value="KOY14924.1"/>
    <property type="molecule type" value="Genomic_DNA"/>
</dbReference>
<accession>A0A0N0C3W5</accession>
<keyword evidence="3" id="KW-1185">Reference proteome</keyword>
<gene>
    <name evidence="2" type="ORF">AMS66_19370</name>
</gene>
<organism evidence="2 3">
    <name type="scientific">Paenibacillus xylanivorans</name>
    <dbReference type="NCBI Taxonomy" id="1705561"/>
    <lineage>
        <taxon>Bacteria</taxon>
        <taxon>Bacillati</taxon>
        <taxon>Bacillota</taxon>
        <taxon>Bacilli</taxon>
        <taxon>Bacillales</taxon>
        <taxon>Paenibacillaceae</taxon>
        <taxon>Paenibacillus</taxon>
    </lineage>
</organism>
<evidence type="ECO:0000313" key="2">
    <source>
        <dbReference type="EMBL" id="KOY14924.1"/>
    </source>
</evidence>
<dbReference type="RefSeq" id="WP_053782350.1">
    <property type="nucleotide sequence ID" value="NZ_LITU01000068.1"/>
</dbReference>
<feature type="compositionally biased region" description="Polar residues" evidence="1">
    <location>
        <begin position="45"/>
        <end position="56"/>
    </location>
</feature>
<evidence type="ECO:0000313" key="3">
    <source>
        <dbReference type="Proteomes" id="UP000037688"/>
    </source>
</evidence>
<dbReference type="AlphaFoldDB" id="A0A0N0C3W5"/>
<sequence length="95" mass="10767">MTYSQRLTHGSSSDIIYLEHQIGVAEDELAKAEEEQRAHEADLNQLRTSPAYSTSVPNISNEQKLVDQLNKVQSMIKTIRARLKNLQDDLGKLED</sequence>
<dbReference type="OrthoDB" id="2665143at2"/>
<dbReference type="Proteomes" id="UP000037688">
    <property type="component" value="Unassembled WGS sequence"/>
</dbReference>
<dbReference type="PATRIC" id="fig|1705561.3.peg.4015"/>
<proteinExistence type="predicted"/>
<feature type="compositionally biased region" description="Basic and acidic residues" evidence="1">
    <location>
        <begin position="33"/>
        <end position="42"/>
    </location>
</feature>
<evidence type="ECO:0000256" key="1">
    <source>
        <dbReference type="SAM" id="MobiDB-lite"/>
    </source>
</evidence>
<comment type="caution">
    <text evidence="2">The sequence shown here is derived from an EMBL/GenBank/DDBJ whole genome shotgun (WGS) entry which is preliminary data.</text>
</comment>
<protein>
    <submittedName>
        <fullName evidence="2">Uncharacterized protein</fullName>
    </submittedName>
</protein>
<name>A0A0N0C3W5_9BACL</name>
<reference evidence="2 3" key="1">
    <citation type="submission" date="2015-08" db="EMBL/GenBank/DDBJ databases">
        <title>Draft genome sequence of cellulolytic and xylanolytic Paenibacillus sp. A59, isolated from a decaying forest soil from Patagonia, Argentina.</title>
        <authorList>
            <person name="Ghio S."/>
            <person name="Caceres A.M."/>
            <person name="Talia P."/>
            <person name="Grasso D."/>
            <person name="Campos E."/>
        </authorList>
    </citation>
    <scope>NUCLEOTIDE SEQUENCE [LARGE SCALE GENOMIC DNA]</scope>
    <source>
        <strain evidence="2 3">A59</strain>
    </source>
</reference>